<evidence type="ECO:0000313" key="4">
    <source>
        <dbReference type="Proteomes" id="UP000292003"/>
    </source>
</evidence>
<feature type="compositionally biased region" description="Polar residues" evidence="1">
    <location>
        <begin position="198"/>
        <end position="212"/>
    </location>
</feature>
<evidence type="ECO:0000313" key="3">
    <source>
        <dbReference type="EMBL" id="RZQ61684.1"/>
    </source>
</evidence>
<protein>
    <recommendedName>
        <fullName evidence="5">CU044_5270 family protein</fullName>
    </recommendedName>
</protein>
<evidence type="ECO:0000256" key="1">
    <source>
        <dbReference type="SAM" id="MobiDB-lite"/>
    </source>
</evidence>
<dbReference type="OrthoDB" id="3387554at2"/>
<reference evidence="3 4" key="1">
    <citation type="submission" date="2019-02" db="EMBL/GenBank/DDBJ databases">
        <title>Draft genome sequence of Amycolatopsis sp. 8-3EHSu isolated from roots of Suaeda maritima.</title>
        <authorList>
            <person name="Duangmal K."/>
            <person name="Chantavorakit T."/>
        </authorList>
    </citation>
    <scope>NUCLEOTIDE SEQUENCE [LARGE SCALE GENOMIC DNA]</scope>
    <source>
        <strain evidence="3 4">8-3EHSu</strain>
    </source>
</reference>
<evidence type="ECO:0000256" key="2">
    <source>
        <dbReference type="SAM" id="Phobius"/>
    </source>
</evidence>
<comment type="caution">
    <text evidence="3">The sequence shown here is derived from an EMBL/GenBank/DDBJ whole genome shotgun (WGS) entry which is preliminary data.</text>
</comment>
<feature type="transmembrane region" description="Helical" evidence="2">
    <location>
        <begin position="57"/>
        <end position="77"/>
    </location>
</feature>
<keyword evidence="2" id="KW-0812">Transmembrane</keyword>
<keyword evidence="2" id="KW-0472">Membrane</keyword>
<dbReference type="EMBL" id="SFCC01000011">
    <property type="protein sequence ID" value="RZQ61684.1"/>
    <property type="molecule type" value="Genomic_DNA"/>
</dbReference>
<dbReference type="Proteomes" id="UP000292003">
    <property type="component" value="Unassembled WGS sequence"/>
</dbReference>
<name>A0A4Q7J6Q1_9PSEU</name>
<proteinExistence type="predicted"/>
<dbReference type="RefSeq" id="WP_130477416.1">
    <property type="nucleotide sequence ID" value="NZ_SFCC01000011.1"/>
</dbReference>
<dbReference type="AlphaFoldDB" id="A0A4Q7J6Q1"/>
<keyword evidence="2" id="KW-1133">Transmembrane helix</keyword>
<gene>
    <name evidence="3" type="ORF">EWH70_22240</name>
</gene>
<accession>A0A4Q7J6Q1</accession>
<sequence length="377" mass="41064">MTEQNWEERVDAAVRTVRADQPAMTDSARTAAKARLTAAMRGEPEAVVPLAPRRARWVPLVAAAAAVVVVGTGVVALTGGDDNLTPASGKAYPEVPPIPGRNTDGSYPPLPPVSDVPLNSAERFVGHGSDLPQGPGQYLLATTRTWLHGQVETPERLEMGLGNEQLRQEWIPFDRADEWQRSFDRDVNRPAPARTERNQASPDQISGTTASEGTYIAPRGDYRKTGYWYENPVSFPANGRQLYERLREEANTMGAGPAEFLTYVFEAMLSRGDLTRDQRSVVFQALSYFPYLRVTEDVSTRDGRAAVAIGVDDSPGYLRSEVLVDPATTQVIGTRKIALRDAPLNPKGGAVIEAKTGSVVEETTITYQVVGQRGATR</sequence>
<keyword evidence="4" id="KW-1185">Reference proteome</keyword>
<organism evidence="3 4">
    <name type="scientific">Amycolatopsis suaedae</name>
    <dbReference type="NCBI Taxonomy" id="2510978"/>
    <lineage>
        <taxon>Bacteria</taxon>
        <taxon>Bacillati</taxon>
        <taxon>Actinomycetota</taxon>
        <taxon>Actinomycetes</taxon>
        <taxon>Pseudonocardiales</taxon>
        <taxon>Pseudonocardiaceae</taxon>
        <taxon>Amycolatopsis</taxon>
    </lineage>
</organism>
<feature type="region of interest" description="Disordered" evidence="1">
    <location>
        <begin position="182"/>
        <end position="217"/>
    </location>
</feature>
<evidence type="ECO:0008006" key="5">
    <source>
        <dbReference type="Google" id="ProtNLM"/>
    </source>
</evidence>